<dbReference type="EMBL" id="JABSTU010000001">
    <property type="protein sequence ID" value="KAH8041422.1"/>
    <property type="molecule type" value="Genomic_DNA"/>
</dbReference>
<evidence type="ECO:0000256" key="1">
    <source>
        <dbReference type="SAM" id="MobiDB-lite"/>
    </source>
</evidence>
<reference evidence="2" key="1">
    <citation type="journal article" date="2020" name="Cell">
        <title>Large-Scale Comparative Analyses of Tick Genomes Elucidate Their Genetic Diversity and Vector Capacities.</title>
        <authorList>
            <consortium name="Tick Genome and Microbiome Consortium (TIGMIC)"/>
            <person name="Jia N."/>
            <person name="Wang J."/>
            <person name="Shi W."/>
            <person name="Du L."/>
            <person name="Sun Y."/>
            <person name="Zhan W."/>
            <person name="Jiang J.F."/>
            <person name="Wang Q."/>
            <person name="Zhang B."/>
            <person name="Ji P."/>
            <person name="Bell-Sakyi L."/>
            <person name="Cui X.M."/>
            <person name="Yuan T.T."/>
            <person name="Jiang B.G."/>
            <person name="Yang W.F."/>
            <person name="Lam T.T."/>
            <person name="Chang Q.C."/>
            <person name="Ding S.J."/>
            <person name="Wang X.J."/>
            <person name="Zhu J.G."/>
            <person name="Ruan X.D."/>
            <person name="Zhao L."/>
            <person name="Wei J.T."/>
            <person name="Ye R.Z."/>
            <person name="Que T.C."/>
            <person name="Du C.H."/>
            <person name="Zhou Y.H."/>
            <person name="Cheng J.X."/>
            <person name="Dai P.F."/>
            <person name="Guo W.B."/>
            <person name="Han X.H."/>
            <person name="Huang E.J."/>
            <person name="Li L.F."/>
            <person name="Wei W."/>
            <person name="Gao Y.C."/>
            <person name="Liu J.Z."/>
            <person name="Shao H.Z."/>
            <person name="Wang X."/>
            <person name="Wang C.C."/>
            <person name="Yang T.C."/>
            <person name="Huo Q.B."/>
            <person name="Li W."/>
            <person name="Chen H.Y."/>
            <person name="Chen S.E."/>
            <person name="Zhou L.G."/>
            <person name="Ni X.B."/>
            <person name="Tian J.H."/>
            <person name="Sheng Y."/>
            <person name="Liu T."/>
            <person name="Pan Y.S."/>
            <person name="Xia L.Y."/>
            <person name="Li J."/>
            <person name="Zhao F."/>
            <person name="Cao W.C."/>
        </authorList>
    </citation>
    <scope>NUCLEOTIDE SEQUENCE</scope>
    <source>
        <strain evidence="2">Rmic-2018</strain>
    </source>
</reference>
<organism evidence="2 3">
    <name type="scientific">Rhipicephalus microplus</name>
    <name type="common">Cattle tick</name>
    <name type="synonym">Boophilus microplus</name>
    <dbReference type="NCBI Taxonomy" id="6941"/>
    <lineage>
        <taxon>Eukaryota</taxon>
        <taxon>Metazoa</taxon>
        <taxon>Ecdysozoa</taxon>
        <taxon>Arthropoda</taxon>
        <taxon>Chelicerata</taxon>
        <taxon>Arachnida</taxon>
        <taxon>Acari</taxon>
        <taxon>Parasitiformes</taxon>
        <taxon>Ixodida</taxon>
        <taxon>Ixodoidea</taxon>
        <taxon>Ixodidae</taxon>
        <taxon>Rhipicephalinae</taxon>
        <taxon>Rhipicephalus</taxon>
        <taxon>Boophilus</taxon>
    </lineage>
</organism>
<feature type="region of interest" description="Disordered" evidence="1">
    <location>
        <begin position="386"/>
        <end position="422"/>
    </location>
</feature>
<feature type="region of interest" description="Disordered" evidence="1">
    <location>
        <begin position="143"/>
        <end position="211"/>
    </location>
</feature>
<feature type="compositionally biased region" description="Polar residues" evidence="1">
    <location>
        <begin position="195"/>
        <end position="205"/>
    </location>
</feature>
<evidence type="ECO:0000313" key="2">
    <source>
        <dbReference type="EMBL" id="KAH8041422.1"/>
    </source>
</evidence>
<accession>A0A9J6F3M9</accession>
<keyword evidence="3" id="KW-1185">Reference proteome</keyword>
<evidence type="ECO:0000313" key="3">
    <source>
        <dbReference type="Proteomes" id="UP000821866"/>
    </source>
</evidence>
<dbReference type="Proteomes" id="UP000821866">
    <property type="component" value="Chromosome 1"/>
</dbReference>
<gene>
    <name evidence="2" type="ORF">HPB51_015480</name>
</gene>
<reference evidence="2" key="2">
    <citation type="submission" date="2021-09" db="EMBL/GenBank/DDBJ databases">
        <authorList>
            <person name="Jia N."/>
            <person name="Wang J."/>
            <person name="Shi W."/>
            <person name="Du L."/>
            <person name="Sun Y."/>
            <person name="Zhan W."/>
            <person name="Jiang J."/>
            <person name="Wang Q."/>
            <person name="Zhang B."/>
            <person name="Ji P."/>
            <person name="Sakyi L.B."/>
            <person name="Cui X."/>
            <person name="Yuan T."/>
            <person name="Jiang B."/>
            <person name="Yang W."/>
            <person name="Lam T.T.-Y."/>
            <person name="Chang Q."/>
            <person name="Ding S."/>
            <person name="Wang X."/>
            <person name="Zhu J."/>
            <person name="Ruan X."/>
            <person name="Zhao L."/>
            <person name="Wei J."/>
            <person name="Que T."/>
            <person name="Du C."/>
            <person name="Cheng J."/>
            <person name="Dai P."/>
            <person name="Han X."/>
            <person name="Huang E."/>
            <person name="Gao Y."/>
            <person name="Liu J."/>
            <person name="Shao H."/>
            <person name="Ye R."/>
            <person name="Li L."/>
            <person name="Wei W."/>
            <person name="Wang X."/>
            <person name="Wang C."/>
            <person name="Huo Q."/>
            <person name="Li W."/>
            <person name="Guo W."/>
            <person name="Chen H."/>
            <person name="Chen S."/>
            <person name="Zhou L."/>
            <person name="Zhou L."/>
            <person name="Ni X."/>
            <person name="Tian J."/>
            <person name="Zhou Y."/>
            <person name="Sheng Y."/>
            <person name="Liu T."/>
            <person name="Pan Y."/>
            <person name="Xia L."/>
            <person name="Li J."/>
            <person name="Zhao F."/>
            <person name="Cao W."/>
        </authorList>
    </citation>
    <scope>NUCLEOTIDE SEQUENCE</scope>
    <source>
        <strain evidence="2">Rmic-2018</strain>
        <tissue evidence="2">Larvae</tissue>
    </source>
</reference>
<dbReference type="VEuPathDB" id="VectorBase:LOC119187243"/>
<proteinExistence type="predicted"/>
<name>A0A9J6F3M9_RHIMP</name>
<dbReference type="AlphaFoldDB" id="A0A9J6F3M9"/>
<protein>
    <submittedName>
        <fullName evidence="2">Uncharacterized protein</fullName>
    </submittedName>
</protein>
<sequence>MYLCARSNQWTPPRDSSGTLRLPVGGRHLTFRRHPKLSGEFCRGVVHVSQDETSETVKSKLSTEPNVVSVRKLDDTPVAVITFAGTKWAIELVLARAHSPAAAQAAAFRYLLLLLTAPRNTSAFRAASSAAVVTRLELPVVLDGSDSRSSRHPHADPSRGQRGGGHKQAPFPKTGTKKAPAIKSNKPEPKKTYTRHSTSVKSGTPSEPPVLVKDFPPLTPVQAQVSCWGGAVSGPSRSPSPTETALQQQIGELRRQNQILARKIQELESKQVGSSQPVQEAEAEDGNDGSSVTSRLTSVSLQDADTVVGPASITGSIGRIESLERKTEQLETSVAALPTLVMLAVRESFQDMFTAALTQALPEILAQVSNSVLRAVQPWVIAEIKNTTQSDSPQVKRKPASRQAAEEGFSGRAPGPDQSSAP</sequence>
<feature type="compositionally biased region" description="Basic and acidic residues" evidence="1">
    <location>
        <begin position="145"/>
        <end position="159"/>
    </location>
</feature>
<comment type="caution">
    <text evidence="2">The sequence shown here is derived from an EMBL/GenBank/DDBJ whole genome shotgun (WGS) entry which is preliminary data.</text>
</comment>
<feature type="region of interest" description="Disordered" evidence="1">
    <location>
        <begin position="268"/>
        <end position="297"/>
    </location>
</feature>